<sequence length="89" mass="10287">MGSISLPSNLITCQEPWQALVREVDSPALIYLVLRTEYEVLRGTPYVRWRIVANAAMWTFPDIASNTLIDRPSNYPKSIKSPSFWKRME</sequence>
<keyword evidence="2" id="KW-1185">Reference proteome</keyword>
<evidence type="ECO:0000313" key="2">
    <source>
        <dbReference type="Proteomes" id="UP000030686"/>
    </source>
</evidence>
<dbReference type="Proteomes" id="UP000030686">
    <property type="component" value="Unassembled WGS sequence"/>
</dbReference>
<dbReference type="EMBL" id="HG792018">
    <property type="protein sequence ID" value="CDM35121.1"/>
    <property type="molecule type" value="Genomic_DNA"/>
</dbReference>
<evidence type="ECO:0000313" key="1">
    <source>
        <dbReference type="EMBL" id="CDM35121.1"/>
    </source>
</evidence>
<gene>
    <name evidence="1" type="ORF">PROQFM164_S04g000002</name>
</gene>
<organism evidence="1 2">
    <name type="scientific">Penicillium roqueforti (strain FM164)</name>
    <dbReference type="NCBI Taxonomy" id="1365484"/>
    <lineage>
        <taxon>Eukaryota</taxon>
        <taxon>Fungi</taxon>
        <taxon>Dikarya</taxon>
        <taxon>Ascomycota</taxon>
        <taxon>Pezizomycotina</taxon>
        <taxon>Eurotiomycetes</taxon>
        <taxon>Eurotiomycetidae</taxon>
        <taxon>Eurotiales</taxon>
        <taxon>Aspergillaceae</taxon>
        <taxon>Penicillium</taxon>
    </lineage>
</organism>
<name>W6QGL8_PENRF</name>
<accession>W6QGL8</accession>
<proteinExistence type="predicted"/>
<dbReference type="AlphaFoldDB" id="W6QGL8"/>
<reference evidence="1" key="1">
    <citation type="journal article" date="2014" name="Nat. Commun.">
        <title>Multiple recent horizontal transfers of a large genomic region in cheese making fungi.</title>
        <authorList>
            <person name="Cheeseman K."/>
            <person name="Ropars J."/>
            <person name="Renault P."/>
            <person name="Dupont J."/>
            <person name="Gouzy J."/>
            <person name="Branca A."/>
            <person name="Abraham A.L."/>
            <person name="Ceppi M."/>
            <person name="Conseiller E."/>
            <person name="Debuchy R."/>
            <person name="Malagnac F."/>
            <person name="Goarin A."/>
            <person name="Silar P."/>
            <person name="Lacoste S."/>
            <person name="Sallet E."/>
            <person name="Bensimon A."/>
            <person name="Giraud T."/>
            <person name="Brygoo Y."/>
        </authorList>
    </citation>
    <scope>NUCLEOTIDE SEQUENCE [LARGE SCALE GENOMIC DNA]</scope>
    <source>
        <strain evidence="1">FM164</strain>
    </source>
</reference>
<protein>
    <submittedName>
        <fullName evidence="1">Genomic scaffold, ProqFM164S04</fullName>
    </submittedName>
</protein>